<feature type="transmembrane region" description="Helical" evidence="1">
    <location>
        <begin position="271"/>
        <end position="289"/>
    </location>
</feature>
<gene>
    <name evidence="3" type="ORF">ACFFVI_08010</name>
</gene>
<feature type="transmembrane region" description="Helical" evidence="1">
    <location>
        <begin position="198"/>
        <end position="218"/>
    </location>
</feature>
<dbReference type="Proteomes" id="UP001589748">
    <property type="component" value="Unassembled WGS sequence"/>
</dbReference>
<organism evidence="3 4">
    <name type="scientific">Kineococcus gynurae</name>
    <dbReference type="NCBI Taxonomy" id="452979"/>
    <lineage>
        <taxon>Bacteria</taxon>
        <taxon>Bacillati</taxon>
        <taxon>Actinomycetota</taxon>
        <taxon>Actinomycetes</taxon>
        <taxon>Kineosporiales</taxon>
        <taxon>Kineosporiaceae</taxon>
        <taxon>Kineococcus</taxon>
    </lineage>
</organism>
<feature type="domain" description="Acyltransferase 3" evidence="2">
    <location>
        <begin position="30"/>
        <end position="340"/>
    </location>
</feature>
<keyword evidence="4" id="KW-1185">Reference proteome</keyword>
<dbReference type="InterPro" id="IPR050879">
    <property type="entry name" value="Acyltransferase_3"/>
</dbReference>
<keyword evidence="3" id="KW-0808">Transferase</keyword>
<feature type="transmembrane region" description="Helical" evidence="1">
    <location>
        <begin position="324"/>
        <end position="344"/>
    </location>
</feature>
<comment type="caution">
    <text evidence="3">The sequence shown here is derived from an EMBL/GenBank/DDBJ whole genome shotgun (WGS) entry which is preliminary data.</text>
</comment>
<feature type="transmembrane region" description="Helical" evidence="1">
    <location>
        <begin position="168"/>
        <end position="191"/>
    </location>
</feature>
<dbReference type="PANTHER" id="PTHR23028:SF53">
    <property type="entry name" value="ACYL_TRANSF_3 DOMAIN-CONTAINING PROTEIN"/>
    <property type="match status" value="1"/>
</dbReference>
<dbReference type="InterPro" id="IPR002656">
    <property type="entry name" value="Acyl_transf_3_dom"/>
</dbReference>
<evidence type="ECO:0000259" key="2">
    <source>
        <dbReference type="Pfam" id="PF01757"/>
    </source>
</evidence>
<reference evidence="3 4" key="1">
    <citation type="submission" date="2024-09" db="EMBL/GenBank/DDBJ databases">
        <authorList>
            <person name="Sun Q."/>
            <person name="Mori K."/>
        </authorList>
    </citation>
    <scope>NUCLEOTIDE SEQUENCE [LARGE SCALE GENOMIC DNA]</scope>
    <source>
        <strain evidence="3 4">TISTR 1856</strain>
    </source>
</reference>
<sequence>MAILQSPRPESLGLRQKTTLGGAFDPKHNSLGWLRLLLAAVVAVTHTLQLSTGHQPSLGSTQLGALAVDAFFVASGFLVAASALRLSAPRYVWHRFLRIAPAFYLCLVLTALVVAPALAVLNGAPARSVLDGPAPAITFVTDNAALLVRQFEITMPPGTPGDGVMNGALWTLFYEACCYALVLGLAVVGVLRRRRALVLVLTLAVWAATVANAAGYEVVGQENLLRLVFVFLLGVLGHLYADRVPVRAGVALTALGVLLASLLLFDDYRVLGAPAAAYLLLWAMVALPLRRQPRDDLSYGMYIYHWPVAVLLLSTPFAELPTPLVVLGVLVAAAGVALVSWRCVENPALQLKSARFPFSGNRTDDRAQARLSR</sequence>
<accession>A0ABV5LS38</accession>
<keyword evidence="1" id="KW-0812">Transmembrane</keyword>
<keyword evidence="1" id="KW-1133">Transmembrane helix</keyword>
<dbReference type="GO" id="GO:0016746">
    <property type="term" value="F:acyltransferase activity"/>
    <property type="evidence" value="ECO:0007669"/>
    <property type="project" value="UniProtKB-KW"/>
</dbReference>
<feature type="transmembrane region" description="Helical" evidence="1">
    <location>
        <begin position="33"/>
        <end position="51"/>
    </location>
</feature>
<evidence type="ECO:0000313" key="4">
    <source>
        <dbReference type="Proteomes" id="UP001589748"/>
    </source>
</evidence>
<feature type="transmembrane region" description="Helical" evidence="1">
    <location>
        <begin position="301"/>
        <end position="318"/>
    </location>
</feature>
<feature type="transmembrane region" description="Helical" evidence="1">
    <location>
        <begin position="63"/>
        <end position="84"/>
    </location>
</feature>
<evidence type="ECO:0000256" key="1">
    <source>
        <dbReference type="SAM" id="Phobius"/>
    </source>
</evidence>
<keyword evidence="3" id="KW-0012">Acyltransferase</keyword>
<feature type="transmembrane region" description="Helical" evidence="1">
    <location>
        <begin position="248"/>
        <end position="265"/>
    </location>
</feature>
<feature type="transmembrane region" description="Helical" evidence="1">
    <location>
        <begin position="96"/>
        <end position="121"/>
    </location>
</feature>
<name>A0ABV5LS38_9ACTN</name>
<dbReference type="PANTHER" id="PTHR23028">
    <property type="entry name" value="ACETYLTRANSFERASE"/>
    <property type="match status" value="1"/>
</dbReference>
<dbReference type="EMBL" id="JBHMDM010000004">
    <property type="protein sequence ID" value="MFB9376911.1"/>
    <property type="molecule type" value="Genomic_DNA"/>
</dbReference>
<proteinExistence type="predicted"/>
<dbReference type="EC" id="2.3.-.-" evidence="3"/>
<feature type="transmembrane region" description="Helical" evidence="1">
    <location>
        <begin position="224"/>
        <end position="241"/>
    </location>
</feature>
<dbReference type="Pfam" id="PF01757">
    <property type="entry name" value="Acyl_transf_3"/>
    <property type="match status" value="1"/>
</dbReference>
<protein>
    <submittedName>
        <fullName evidence="3">Acyltransferase family protein</fullName>
        <ecNumber evidence="3">2.3.-.-</ecNumber>
    </submittedName>
</protein>
<keyword evidence="1" id="KW-0472">Membrane</keyword>
<evidence type="ECO:0000313" key="3">
    <source>
        <dbReference type="EMBL" id="MFB9376911.1"/>
    </source>
</evidence>
<dbReference type="RefSeq" id="WP_380135533.1">
    <property type="nucleotide sequence ID" value="NZ_JBHLUI010000003.1"/>
</dbReference>